<dbReference type="Gene3D" id="1.20.1280.50">
    <property type="match status" value="1"/>
</dbReference>
<keyword evidence="4" id="KW-1185">Reference proteome</keyword>
<evidence type="ECO:0000313" key="3">
    <source>
        <dbReference type="EMBL" id="KAG9061769.1"/>
    </source>
</evidence>
<dbReference type="Proteomes" id="UP000707451">
    <property type="component" value="Unassembled WGS sequence"/>
</dbReference>
<feature type="domain" description="F-box" evidence="2">
    <location>
        <begin position="36"/>
        <end position="92"/>
    </location>
</feature>
<organism evidence="3 4">
    <name type="scientific">Linnemannia hyalina</name>
    <dbReference type="NCBI Taxonomy" id="64524"/>
    <lineage>
        <taxon>Eukaryota</taxon>
        <taxon>Fungi</taxon>
        <taxon>Fungi incertae sedis</taxon>
        <taxon>Mucoromycota</taxon>
        <taxon>Mortierellomycotina</taxon>
        <taxon>Mortierellomycetes</taxon>
        <taxon>Mortierellales</taxon>
        <taxon>Mortierellaceae</taxon>
        <taxon>Linnemannia</taxon>
    </lineage>
</organism>
<dbReference type="EMBL" id="JAHRHY010000022">
    <property type="protein sequence ID" value="KAG9061769.1"/>
    <property type="molecule type" value="Genomic_DNA"/>
</dbReference>
<evidence type="ECO:0000256" key="1">
    <source>
        <dbReference type="SAM" id="MobiDB-lite"/>
    </source>
</evidence>
<proteinExistence type="predicted"/>
<dbReference type="PANTHER" id="PTHR38926:SF5">
    <property type="entry name" value="F-BOX AND LEUCINE-RICH REPEAT PROTEIN 6"/>
    <property type="match status" value="1"/>
</dbReference>
<dbReference type="Pfam" id="PF12937">
    <property type="entry name" value="F-box-like"/>
    <property type="match status" value="1"/>
</dbReference>
<dbReference type="OrthoDB" id="2408976at2759"/>
<reference evidence="3" key="1">
    <citation type="submission" date="2021-06" db="EMBL/GenBank/DDBJ databases">
        <title>Genome Sequence of Mortierella hyaline Strain SCG-10, a Cold-Adapted, Nitrate-Reducing Fungus Isolated from Soil in Minnesota, USA.</title>
        <authorList>
            <person name="Aldossari N."/>
        </authorList>
    </citation>
    <scope>NUCLEOTIDE SEQUENCE</scope>
    <source>
        <strain evidence="3">SCG-10</strain>
    </source>
</reference>
<feature type="region of interest" description="Disordered" evidence="1">
    <location>
        <begin position="226"/>
        <end position="292"/>
    </location>
</feature>
<evidence type="ECO:0000259" key="2">
    <source>
        <dbReference type="Pfam" id="PF12937"/>
    </source>
</evidence>
<accession>A0A9P7XKS3</accession>
<dbReference type="InterPro" id="IPR032675">
    <property type="entry name" value="LRR_dom_sf"/>
</dbReference>
<dbReference type="Gene3D" id="3.80.10.10">
    <property type="entry name" value="Ribonuclease Inhibitor"/>
    <property type="match status" value="1"/>
</dbReference>
<dbReference type="CDD" id="cd09917">
    <property type="entry name" value="F-box_SF"/>
    <property type="match status" value="1"/>
</dbReference>
<gene>
    <name evidence="3" type="ORF">KI688_006920</name>
</gene>
<protein>
    <recommendedName>
        <fullName evidence="2">F-box domain-containing protein</fullName>
    </recommendedName>
</protein>
<sequence>MAPTTVDNTTNNNNMAVKQIAKMNENKNKEHKLMIPEILMLIASYLPLFDVRDNGRYYHTVDIWDPKPLLRAATVCKTWHQVFTSVLWQTYDLAIMENIVPLDVLHRNIHLVRNLSLFDKKHKKHAPLWDALQGHAHIEKLAIHDAVFPVKKLLGPTNHNLGELKLSGTCERMHPFLMIFVERQVHLKSLELTRFKFTASDWKRIISNKPHLRKLTIAQQCEFLDHKSDENQDNITEAEDPTPGMMTTATGNHPSVTNNDAPISNGEATSGGSKKRKSDENGGGSSKKRRRAELVNAELPDARNIGTLSVTHLVLQDNLLLLPFQKAILEACPHLEQLEICYSKKADGGKVATLVRDNCRKLRRLTLESTRQPWTLEMIDGMPHTVEELTLHTGQLDLQMAAAINAHADKLTRLELDFGRRGTKGKRRLTCILSILRKCTELREFSYHNHATDKVFKGMMLNKPWNLPNLRKLHVRGVSPRTRYNGLPQVPVPSSWRQEIQFRNDDCCNTRCVEDVPKQGDTPLSPHFDVALLNHIKDLPNLSEVIITEAKYRKRLG</sequence>
<feature type="compositionally biased region" description="Polar residues" evidence="1">
    <location>
        <begin position="245"/>
        <end position="272"/>
    </location>
</feature>
<dbReference type="SUPFAM" id="SSF52047">
    <property type="entry name" value="RNI-like"/>
    <property type="match status" value="1"/>
</dbReference>
<name>A0A9P7XKS3_9FUNG</name>
<dbReference type="InterPro" id="IPR001810">
    <property type="entry name" value="F-box_dom"/>
</dbReference>
<dbReference type="PANTHER" id="PTHR38926">
    <property type="entry name" value="F-BOX DOMAIN CONTAINING PROTEIN, EXPRESSED"/>
    <property type="match status" value="1"/>
</dbReference>
<comment type="caution">
    <text evidence="3">The sequence shown here is derived from an EMBL/GenBank/DDBJ whole genome shotgun (WGS) entry which is preliminary data.</text>
</comment>
<dbReference type="AlphaFoldDB" id="A0A9P7XKS3"/>
<evidence type="ECO:0000313" key="4">
    <source>
        <dbReference type="Proteomes" id="UP000707451"/>
    </source>
</evidence>